<dbReference type="AlphaFoldDB" id="A0A0M0JNH5"/>
<dbReference type="Pfam" id="PF00248">
    <property type="entry name" value="Aldo_ket_red"/>
    <property type="match status" value="1"/>
</dbReference>
<dbReference type="GO" id="GO:0016757">
    <property type="term" value="F:glycosyltransferase activity"/>
    <property type="evidence" value="ECO:0007669"/>
    <property type="project" value="InterPro"/>
</dbReference>
<dbReference type="Pfam" id="PF01501">
    <property type="entry name" value="Glyco_transf_8"/>
    <property type="match status" value="1"/>
</dbReference>
<dbReference type="Gene3D" id="3.20.20.100">
    <property type="entry name" value="NADP-dependent oxidoreductase domain"/>
    <property type="match status" value="1"/>
</dbReference>
<feature type="domain" description="NADP-dependent oxidoreductase" evidence="1">
    <location>
        <begin position="3"/>
        <end position="196"/>
    </location>
</feature>
<dbReference type="Gene3D" id="3.90.550.10">
    <property type="entry name" value="Spore Coat Polysaccharide Biosynthesis Protein SpsA, Chain A"/>
    <property type="match status" value="1"/>
</dbReference>
<dbReference type="PANTHER" id="PTHR11732">
    <property type="entry name" value="ALDO/KETO REDUCTASE"/>
    <property type="match status" value="1"/>
</dbReference>
<comment type="caution">
    <text evidence="2">The sequence shown here is derived from an EMBL/GenBank/DDBJ whole genome shotgun (WGS) entry which is preliminary data.</text>
</comment>
<dbReference type="InterPro" id="IPR036812">
    <property type="entry name" value="NAD(P)_OxRdtase_dom_sf"/>
</dbReference>
<keyword evidence="3" id="KW-1185">Reference proteome</keyword>
<dbReference type="GO" id="GO:0016491">
    <property type="term" value="F:oxidoreductase activity"/>
    <property type="evidence" value="ECO:0007669"/>
    <property type="project" value="InterPro"/>
</dbReference>
<proteinExistence type="predicted"/>
<dbReference type="InterPro" id="IPR020471">
    <property type="entry name" value="AKR"/>
</dbReference>
<dbReference type="InterPro" id="IPR023210">
    <property type="entry name" value="NADP_OxRdtase_dom"/>
</dbReference>
<dbReference type="EMBL" id="JWZX01002615">
    <property type="protein sequence ID" value="KOO28134.1"/>
    <property type="molecule type" value="Genomic_DNA"/>
</dbReference>
<dbReference type="InterPro" id="IPR002495">
    <property type="entry name" value="Glyco_trans_8"/>
</dbReference>
<organism evidence="2 3">
    <name type="scientific">Chrysochromulina tobinii</name>
    <dbReference type="NCBI Taxonomy" id="1460289"/>
    <lineage>
        <taxon>Eukaryota</taxon>
        <taxon>Haptista</taxon>
        <taxon>Haptophyta</taxon>
        <taxon>Prymnesiophyceae</taxon>
        <taxon>Prymnesiales</taxon>
        <taxon>Chrysochromulinaceae</taxon>
        <taxon>Chrysochromulina</taxon>
    </lineage>
</organism>
<dbReference type="Proteomes" id="UP000037460">
    <property type="component" value="Unassembled WGS sequence"/>
</dbReference>
<gene>
    <name evidence="2" type="ORF">Ctob_011260</name>
</gene>
<name>A0A0M0JNH5_9EUKA</name>
<sequence length="939" mass="104216">MQRSELFVVSKAWPFASSVTKSRSFNSPTKPSGELIADVTRHIAALNTSYLDLLLIHWPTAALREHWSALIELKARGLVRAIGLSNADVKHVQLLDGAEEPPALVQTELGLIRKDGRIPLASLEQLVEHCGRRGIRLMSHSPLKAALRNRKAQQFAKQLNVSVARLALRYGLERGLVQIFSSSKPAHILDNLRALYEPTLGASILSELASWRLAAGEKMRAPSESRSGARCRVRCLSSSDTSRALRSSSVQLFPGEVDPVALGPPRWDWRADLRAAADVEALQPWQQPRQSLQAALESLRLGARSEGLALSVSAQLEAAHEVANEVAAAHSPEAYHSLVARVGARARALLSDTTRTTRLMQKRKGAAAQHVITLGEGFHNVDDFAAFDAGLHAALLPLYRDFIAPHVSRAAFPEHTALWTLRSLFISRNANDFAARGEPQEDERTKSLMWHWDNLKGVANQQTYKAILYLNDVDHRNGCMVALRHNVTGLPAVGKDLLAHPAFITMKVLIASIRRVDPRRAIILMVISEHASRDPHMRALAVRYAPLHFVLVPLVRSWTIGNNRCEAQINMRLTTLVEMVRKHSAILASALGKPEAEVASWVAANISVRRMRHTEQFIPYWNSLQWLFDMLLTKPELAAAFKDKSIYGALVRPLGQLVMLSKTGVYNLTASGRFTRILYLDTDTIALRPFEELWQLRFAPGEFIAATMTLSSLGSQSLRRPPFHVEATCAAVSPDGTLPWLKNNTRPVQYNAGAFLVRPDSQVSAALMRALHDKYLLQRCAGDQSLFNTFFRIVTRCIGHLWNCYDPLVLGAYDVPWVAGSRGNVQDRNRDDMRDERGTRTKCFVEDLDPTRTVSEAAHEAAYERAIGAAHALRSALLPAALASAAVGPPPNETLGLPALLHYMGGNKPSFHPARRSRHFYYWLWHALKARFELDAGDG</sequence>
<protein>
    <submittedName>
        <fullName evidence="2">Aldo keto reductase family</fullName>
    </submittedName>
</protein>
<accession>A0A0M0JNH5</accession>
<evidence type="ECO:0000313" key="2">
    <source>
        <dbReference type="EMBL" id="KOO28134.1"/>
    </source>
</evidence>
<dbReference type="InterPro" id="IPR029044">
    <property type="entry name" value="Nucleotide-diphossugar_trans"/>
</dbReference>
<evidence type="ECO:0000313" key="3">
    <source>
        <dbReference type="Proteomes" id="UP000037460"/>
    </source>
</evidence>
<dbReference type="SUPFAM" id="SSF53448">
    <property type="entry name" value="Nucleotide-diphospho-sugar transferases"/>
    <property type="match status" value="1"/>
</dbReference>
<evidence type="ECO:0000259" key="1">
    <source>
        <dbReference type="Pfam" id="PF00248"/>
    </source>
</evidence>
<dbReference type="SUPFAM" id="SSF51430">
    <property type="entry name" value="NAD(P)-linked oxidoreductase"/>
    <property type="match status" value="1"/>
</dbReference>
<dbReference type="PRINTS" id="PR00069">
    <property type="entry name" value="ALDKETRDTASE"/>
</dbReference>
<reference evidence="3" key="1">
    <citation type="journal article" date="2015" name="PLoS Genet.">
        <title>Genome Sequence and Transcriptome Analyses of Chrysochromulina tobin: Metabolic Tools for Enhanced Algal Fitness in the Prominent Order Prymnesiales (Haptophyceae).</title>
        <authorList>
            <person name="Hovde B.T."/>
            <person name="Deodato C.R."/>
            <person name="Hunsperger H.M."/>
            <person name="Ryken S.A."/>
            <person name="Yost W."/>
            <person name="Jha R.K."/>
            <person name="Patterson J."/>
            <person name="Monnat R.J. Jr."/>
            <person name="Barlow S.B."/>
            <person name="Starkenburg S.R."/>
            <person name="Cattolico R.A."/>
        </authorList>
    </citation>
    <scope>NUCLEOTIDE SEQUENCE</scope>
    <source>
        <strain evidence="3">CCMP291</strain>
    </source>
</reference>
<dbReference type="OrthoDB" id="416253at2759"/>